<feature type="compositionally biased region" description="Basic and acidic residues" evidence="1">
    <location>
        <begin position="1"/>
        <end position="14"/>
    </location>
</feature>
<evidence type="ECO:0000313" key="3">
    <source>
        <dbReference type="EMBL" id="KFD70419.1"/>
    </source>
</evidence>
<keyword evidence="4" id="KW-1185">Reference proteome</keyword>
<protein>
    <submittedName>
        <fullName evidence="3">Uncharacterized protein</fullName>
    </submittedName>
</protein>
<accession>A0A085NLS3</accession>
<evidence type="ECO:0000313" key="2">
    <source>
        <dbReference type="EMBL" id="KFD50182.1"/>
    </source>
</evidence>
<feature type="region of interest" description="Disordered" evidence="1">
    <location>
        <begin position="1"/>
        <end position="22"/>
    </location>
</feature>
<dbReference type="Proteomes" id="UP000030764">
    <property type="component" value="Unassembled WGS sequence"/>
</dbReference>
<name>A0A085NLS3_9BILA</name>
<proteinExistence type="predicted"/>
<gene>
    <name evidence="2" type="ORF">M513_08927</name>
    <name evidence="3" type="ORF">M514_08927</name>
</gene>
<reference evidence="3 4" key="1">
    <citation type="journal article" date="2014" name="Nat. Genet.">
        <title>Genome and transcriptome of the porcine whipworm Trichuris suis.</title>
        <authorList>
            <person name="Jex A.R."/>
            <person name="Nejsum P."/>
            <person name="Schwarz E.M."/>
            <person name="Hu L."/>
            <person name="Young N.D."/>
            <person name="Hall R.S."/>
            <person name="Korhonen P.K."/>
            <person name="Liao S."/>
            <person name="Thamsborg S."/>
            <person name="Xia J."/>
            <person name="Xu P."/>
            <person name="Wang S."/>
            <person name="Scheerlinck J.P."/>
            <person name="Hofmann A."/>
            <person name="Sternberg P.W."/>
            <person name="Wang J."/>
            <person name="Gasser R.B."/>
        </authorList>
    </citation>
    <scope>NUCLEOTIDE SEQUENCE [LARGE SCALE GENOMIC DNA]</scope>
    <source>
        <strain evidence="3">DCEP-RM93F</strain>
        <strain evidence="2">DCEP-RM93M</strain>
    </source>
</reference>
<evidence type="ECO:0000256" key="1">
    <source>
        <dbReference type="SAM" id="MobiDB-lite"/>
    </source>
</evidence>
<organism evidence="3">
    <name type="scientific">Trichuris suis</name>
    <name type="common">pig whipworm</name>
    <dbReference type="NCBI Taxonomy" id="68888"/>
    <lineage>
        <taxon>Eukaryota</taxon>
        <taxon>Metazoa</taxon>
        <taxon>Ecdysozoa</taxon>
        <taxon>Nematoda</taxon>
        <taxon>Enoplea</taxon>
        <taxon>Dorylaimia</taxon>
        <taxon>Trichinellida</taxon>
        <taxon>Trichuridae</taxon>
        <taxon>Trichuris</taxon>
    </lineage>
</organism>
<sequence length="164" mass="19003">MTKELQSREEEAHRISSQRTNTICPRRLRKTKDKRLYPTTASTTSSAYRSVRNACNAKKIRKAIILLRGAIVEKSVEVEHTISLGESPRDFVSLIRGVNFEKEQNGHKKQRFMEDFEEKQFSTADSCILDKHLSLEHCYGPFRRRSSNGIFNKINLIAQFGHFE</sequence>
<evidence type="ECO:0000313" key="4">
    <source>
        <dbReference type="Proteomes" id="UP000030764"/>
    </source>
</evidence>
<dbReference type="AlphaFoldDB" id="A0A085NLS3"/>
<dbReference type="EMBL" id="KL367488">
    <property type="protein sequence ID" value="KFD70419.1"/>
    <property type="molecule type" value="Genomic_DNA"/>
</dbReference>
<dbReference type="EMBL" id="KL363257">
    <property type="protein sequence ID" value="KFD50182.1"/>
    <property type="molecule type" value="Genomic_DNA"/>
</dbReference>
<dbReference type="Proteomes" id="UP000030758">
    <property type="component" value="Unassembled WGS sequence"/>
</dbReference>